<organism evidence="7 8">
    <name type="scientific">Devosia geojensis</name>
    <dbReference type="NCBI Taxonomy" id="443610"/>
    <lineage>
        <taxon>Bacteria</taxon>
        <taxon>Pseudomonadati</taxon>
        <taxon>Pseudomonadota</taxon>
        <taxon>Alphaproteobacteria</taxon>
        <taxon>Hyphomicrobiales</taxon>
        <taxon>Devosiaceae</taxon>
        <taxon>Devosia</taxon>
    </lineage>
</organism>
<comment type="similarity">
    <text evidence="1">Belongs to the sigma-70 factor family. ECF subfamily.</text>
</comment>
<evidence type="ECO:0000313" key="7">
    <source>
        <dbReference type="EMBL" id="KKB11821.1"/>
    </source>
</evidence>
<evidence type="ECO:0000256" key="4">
    <source>
        <dbReference type="ARBA" id="ARBA00023163"/>
    </source>
</evidence>
<keyword evidence="8" id="KW-1185">Reference proteome</keyword>
<dbReference type="InterPro" id="IPR014284">
    <property type="entry name" value="RNA_pol_sigma-70_dom"/>
</dbReference>
<dbReference type="GO" id="GO:0016987">
    <property type="term" value="F:sigma factor activity"/>
    <property type="evidence" value="ECO:0007669"/>
    <property type="project" value="UniProtKB-KW"/>
</dbReference>
<dbReference type="PATRIC" id="fig|443610.3.peg.333"/>
<name>A0A0F5FSH2_9HYPH</name>
<dbReference type="GO" id="GO:0006352">
    <property type="term" value="P:DNA-templated transcription initiation"/>
    <property type="evidence" value="ECO:0007669"/>
    <property type="project" value="InterPro"/>
</dbReference>
<dbReference type="RefSeq" id="WP_046108605.1">
    <property type="nucleotide sequence ID" value="NZ_JZEX01000107.1"/>
</dbReference>
<dbReference type="OrthoDB" id="9797134at2"/>
<dbReference type="Gene3D" id="1.10.1740.10">
    <property type="match status" value="1"/>
</dbReference>
<evidence type="ECO:0000313" key="8">
    <source>
        <dbReference type="Proteomes" id="UP000033632"/>
    </source>
</evidence>
<dbReference type="InterPro" id="IPR039425">
    <property type="entry name" value="RNA_pol_sigma-70-like"/>
</dbReference>
<dbReference type="PANTHER" id="PTHR43133">
    <property type="entry name" value="RNA POLYMERASE ECF-TYPE SIGMA FACTO"/>
    <property type="match status" value="1"/>
</dbReference>
<accession>A0A0F5FSH2</accession>
<dbReference type="Gene3D" id="1.10.10.10">
    <property type="entry name" value="Winged helix-like DNA-binding domain superfamily/Winged helix DNA-binding domain"/>
    <property type="match status" value="1"/>
</dbReference>
<comment type="caution">
    <text evidence="7">The sequence shown here is derived from an EMBL/GenBank/DDBJ whole genome shotgun (WGS) entry which is preliminary data.</text>
</comment>
<proteinExistence type="inferred from homology"/>
<feature type="domain" description="RNA polymerase sigma factor 70 region 4 type 2" evidence="5">
    <location>
        <begin position="101"/>
        <end position="153"/>
    </location>
</feature>
<feature type="domain" description="PhyR sigma2" evidence="6">
    <location>
        <begin position="8"/>
        <end position="61"/>
    </location>
</feature>
<dbReference type="SUPFAM" id="SSF88659">
    <property type="entry name" value="Sigma3 and sigma4 domains of RNA polymerase sigma factors"/>
    <property type="match status" value="1"/>
</dbReference>
<dbReference type="Pfam" id="PF08281">
    <property type="entry name" value="Sigma70_r4_2"/>
    <property type="match status" value="1"/>
</dbReference>
<dbReference type="SUPFAM" id="SSF88946">
    <property type="entry name" value="Sigma2 domain of RNA polymerase sigma factors"/>
    <property type="match status" value="1"/>
</dbReference>
<dbReference type="CDD" id="cd06171">
    <property type="entry name" value="Sigma70_r4"/>
    <property type="match status" value="1"/>
</dbReference>
<protein>
    <submittedName>
        <fullName evidence="7">RNA polymerase sigma factor</fullName>
    </submittedName>
</protein>
<dbReference type="Pfam" id="PF22029">
    <property type="entry name" value="PhyR_sigma2"/>
    <property type="match status" value="1"/>
</dbReference>
<dbReference type="Proteomes" id="UP000033632">
    <property type="component" value="Unassembled WGS sequence"/>
</dbReference>
<dbReference type="STRING" id="443610.VE25_10650"/>
<dbReference type="PANTHER" id="PTHR43133:SF25">
    <property type="entry name" value="RNA POLYMERASE SIGMA FACTOR RFAY-RELATED"/>
    <property type="match status" value="1"/>
</dbReference>
<dbReference type="EMBL" id="JZEX01000107">
    <property type="protein sequence ID" value="KKB11821.1"/>
    <property type="molecule type" value="Genomic_DNA"/>
</dbReference>
<dbReference type="AlphaFoldDB" id="A0A0F5FSH2"/>
<dbReference type="InterPro" id="IPR053866">
    <property type="entry name" value="PhyR_sigma2"/>
</dbReference>
<keyword evidence="4" id="KW-0804">Transcription</keyword>
<evidence type="ECO:0000256" key="3">
    <source>
        <dbReference type="ARBA" id="ARBA00023082"/>
    </source>
</evidence>
<evidence type="ECO:0000259" key="5">
    <source>
        <dbReference type="Pfam" id="PF08281"/>
    </source>
</evidence>
<evidence type="ECO:0000256" key="1">
    <source>
        <dbReference type="ARBA" id="ARBA00010641"/>
    </source>
</evidence>
<evidence type="ECO:0000256" key="2">
    <source>
        <dbReference type="ARBA" id="ARBA00023015"/>
    </source>
</evidence>
<dbReference type="InterPro" id="IPR013249">
    <property type="entry name" value="RNA_pol_sigma70_r4_t2"/>
</dbReference>
<sequence>MGDLIAEIEACVPALRRYARALTRNADVADDLVQDCLERALARRGLFRPQGPVRAWLFTILLNLYRNGLRASRRRGETVAIEDMPSEPMTPAAQPGHMALAEIARAIEALPPDQKEALLLVVLEGVSYAEAAGILGIPQGTLMSRLSRARAALRIIGGTSGEPYLRTVK</sequence>
<keyword evidence="2" id="KW-0805">Transcription regulation</keyword>
<dbReference type="InterPro" id="IPR013325">
    <property type="entry name" value="RNA_pol_sigma_r2"/>
</dbReference>
<gene>
    <name evidence="7" type="ORF">VE25_10650</name>
</gene>
<dbReference type="GO" id="GO:0003677">
    <property type="term" value="F:DNA binding"/>
    <property type="evidence" value="ECO:0007669"/>
    <property type="project" value="InterPro"/>
</dbReference>
<evidence type="ECO:0000259" key="6">
    <source>
        <dbReference type="Pfam" id="PF22029"/>
    </source>
</evidence>
<dbReference type="InterPro" id="IPR013324">
    <property type="entry name" value="RNA_pol_sigma_r3/r4-like"/>
</dbReference>
<reference evidence="7 8" key="1">
    <citation type="submission" date="2015-03" db="EMBL/GenBank/DDBJ databases">
        <authorList>
            <person name="Hassan Y.I."/>
            <person name="Lepp D."/>
            <person name="Li X.-Z."/>
            <person name="Zhou T."/>
        </authorList>
    </citation>
    <scope>NUCLEOTIDE SEQUENCE [LARGE SCALE GENOMIC DNA]</scope>
    <source>
        <strain evidence="7 8">BD-c194</strain>
    </source>
</reference>
<dbReference type="NCBIfam" id="TIGR02937">
    <property type="entry name" value="sigma70-ECF"/>
    <property type="match status" value="1"/>
</dbReference>
<dbReference type="InterPro" id="IPR036388">
    <property type="entry name" value="WH-like_DNA-bd_sf"/>
</dbReference>
<keyword evidence="3" id="KW-0731">Sigma factor</keyword>